<evidence type="ECO:0000313" key="2">
    <source>
        <dbReference type="Proteomes" id="UP001595821"/>
    </source>
</evidence>
<dbReference type="GeneID" id="71855374"/>
<dbReference type="RefSeq" id="WP_246969323.1">
    <property type="nucleotide sequence ID" value="NZ_CP095397.1"/>
</dbReference>
<sequence>MWPWEHALVGYLVYSLFCHGYYRERPGELEALVVAVASVLPDVVDKPLAWQFEVFQSGYALGHSIFFTVPLAVAAGAIARQYGRTRVGVAFAIGYSFHLVGDVVPIYLSAGVWTIRHLYWPVVVVEGTGHDGFVTGVRTNLIPYLETVLALEPTPALSIRAGALAGTMLLWHVDGRPGLRPFQTVMAASYAILERYGPLEPGSRN</sequence>
<keyword evidence="1" id="KW-0378">Hydrolase</keyword>
<gene>
    <name evidence="1" type="ORF">ACFOZ7_08610</name>
</gene>
<protein>
    <submittedName>
        <fullName evidence="1">Metal-dependent hydrolase</fullName>
    </submittedName>
</protein>
<comment type="caution">
    <text evidence="1">The sequence shown here is derived from an EMBL/GenBank/DDBJ whole genome shotgun (WGS) entry which is preliminary data.</text>
</comment>
<accession>A0ABD5NYJ9</accession>
<dbReference type="GO" id="GO:0016787">
    <property type="term" value="F:hydrolase activity"/>
    <property type="evidence" value="ECO:0007669"/>
    <property type="project" value="UniProtKB-KW"/>
</dbReference>
<dbReference type="InterPro" id="IPR007404">
    <property type="entry name" value="YdjM-like"/>
</dbReference>
<dbReference type="AlphaFoldDB" id="A0ABD5NYJ9"/>
<organism evidence="1 2">
    <name type="scientific">Natribaculum luteum</name>
    <dbReference type="NCBI Taxonomy" id="1586232"/>
    <lineage>
        <taxon>Archaea</taxon>
        <taxon>Methanobacteriati</taxon>
        <taxon>Methanobacteriota</taxon>
        <taxon>Stenosarchaea group</taxon>
        <taxon>Halobacteria</taxon>
        <taxon>Halobacteriales</taxon>
        <taxon>Natrialbaceae</taxon>
        <taxon>Natribaculum</taxon>
    </lineage>
</organism>
<dbReference type="Proteomes" id="UP001595821">
    <property type="component" value="Unassembled WGS sequence"/>
</dbReference>
<dbReference type="EMBL" id="JBHSDJ010000028">
    <property type="protein sequence ID" value="MFC4247057.1"/>
    <property type="molecule type" value="Genomic_DNA"/>
</dbReference>
<evidence type="ECO:0000313" key="1">
    <source>
        <dbReference type="EMBL" id="MFC4247057.1"/>
    </source>
</evidence>
<name>A0ABD5NYJ9_9EURY</name>
<proteinExistence type="predicted"/>
<reference evidence="1 2" key="1">
    <citation type="journal article" date="2014" name="Int. J. Syst. Evol. Microbiol.">
        <title>Complete genome sequence of Corynebacterium casei LMG S-19264T (=DSM 44701T), isolated from a smear-ripened cheese.</title>
        <authorList>
            <consortium name="US DOE Joint Genome Institute (JGI-PGF)"/>
            <person name="Walter F."/>
            <person name="Albersmeier A."/>
            <person name="Kalinowski J."/>
            <person name="Ruckert C."/>
        </authorList>
    </citation>
    <scope>NUCLEOTIDE SEQUENCE [LARGE SCALE GENOMIC DNA]</scope>
    <source>
        <strain evidence="1 2">IBRC-M 10912</strain>
    </source>
</reference>
<dbReference type="Pfam" id="PF04307">
    <property type="entry name" value="YdjM"/>
    <property type="match status" value="1"/>
</dbReference>